<sequence length="136" mass="13635">MPSSTALLSFAAGTEGAAGEAPRFDGPGDAASARIDVTSGAADLTEGEALVFDEEPAPGDAASRERTTVASEAPATRMAASSATACSSVSSTGVETGTATPSCRATTSMARKAGREIREVNSAVVNVFRISRPPLE</sequence>
<feature type="compositionally biased region" description="Low complexity" evidence="1">
    <location>
        <begin position="11"/>
        <end position="21"/>
    </location>
</feature>
<feature type="region of interest" description="Disordered" evidence="1">
    <location>
        <begin position="54"/>
        <end position="105"/>
    </location>
</feature>
<gene>
    <name evidence="2" type="ORF">JY572_04905</name>
</gene>
<keyword evidence="3" id="KW-1185">Reference proteome</keyword>
<dbReference type="RefSeq" id="WP_206717130.1">
    <property type="nucleotide sequence ID" value="NZ_CP071091.1"/>
</dbReference>
<evidence type="ECO:0000256" key="1">
    <source>
        <dbReference type="SAM" id="MobiDB-lite"/>
    </source>
</evidence>
<accession>A0ABX7N9G5</accession>
<feature type="compositionally biased region" description="Low complexity" evidence="1">
    <location>
        <begin position="73"/>
        <end position="100"/>
    </location>
</feature>
<reference evidence="2 3" key="1">
    <citation type="submission" date="2021-02" db="EMBL/GenBank/DDBJ databases">
        <title>De Novo genome assembly of isolated myxobacteria.</title>
        <authorList>
            <person name="Stevens D.C."/>
        </authorList>
    </citation>
    <scope>NUCLEOTIDE SEQUENCE [LARGE SCALE GENOMIC DNA]</scope>
    <source>
        <strain evidence="2 3">SCHIC003</strain>
    </source>
</reference>
<evidence type="ECO:0000313" key="2">
    <source>
        <dbReference type="EMBL" id="QSQ15420.1"/>
    </source>
</evidence>
<organism evidence="2 3">
    <name type="scientific">Myxococcus landrumensis</name>
    <dbReference type="NCBI Taxonomy" id="2813577"/>
    <lineage>
        <taxon>Bacteria</taxon>
        <taxon>Pseudomonadati</taxon>
        <taxon>Myxococcota</taxon>
        <taxon>Myxococcia</taxon>
        <taxon>Myxococcales</taxon>
        <taxon>Cystobacterineae</taxon>
        <taxon>Myxococcaceae</taxon>
        <taxon>Myxococcus</taxon>
    </lineage>
</organism>
<name>A0ABX7N9G5_9BACT</name>
<evidence type="ECO:0000313" key="3">
    <source>
        <dbReference type="Proteomes" id="UP000663090"/>
    </source>
</evidence>
<dbReference type="EMBL" id="CP071091">
    <property type="protein sequence ID" value="QSQ15420.1"/>
    <property type="molecule type" value="Genomic_DNA"/>
</dbReference>
<dbReference type="Proteomes" id="UP000663090">
    <property type="component" value="Chromosome"/>
</dbReference>
<protein>
    <submittedName>
        <fullName evidence="2">Uncharacterized protein</fullName>
    </submittedName>
</protein>
<proteinExistence type="predicted"/>
<feature type="region of interest" description="Disordered" evidence="1">
    <location>
        <begin position="1"/>
        <end position="32"/>
    </location>
</feature>